<dbReference type="RefSeq" id="XP_019040874.1">
    <property type="nucleotide sequence ID" value="XM_019182867.1"/>
</dbReference>
<feature type="compositionally biased region" description="Polar residues" evidence="6">
    <location>
        <begin position="1"/>
        <end position="12"/>
    </location>
</feature>
<evidence type="ECO:0000256" key="7">
    <source>
        <dbReference type="SAM" id="Phobius"/>
    </source>
</evidence>
<dbReference type="GeneID" id="30200113"/>
<comment type="similarity">
    <text evidence="2">Belongs to the UPF0057 (PMP3) family.</text>
</comment>
<dbReference type="Pfam" id="PF01679">
    <property type="entry name" value="Pmp3"/>
    <property type="match status" value="1"/>
</dbReference>
<evidence type="ECO:0000256" key="1">
    <source>
        <dbReference type="ARBA" id="ARBA00004370"/>
    </source>
</evidence>
<name>A0A1E3P9V4_WICAA</name>
<keyword evidence="4 7" id="KW-1133">Transmembrane helix</keyword>
<evidence type="ECO:0000256" key="4">
    <source>
        <dbReference type="ARBA" id="ARBA00022989"/>
    </source>
</evidence>
<evidence type="ECO:0000256" key="2">
    <source>
        <dbReference type="ARBA" id="ARBA00009530"/>
    </source>
</evidence>
<protein>
    <submittedName>
        <fullName evidence="8">Uncharacterized protein</fullName>
    </submittedName>
</protein>
<evidence type="ECO:0000256" key="6">
    <source>
        <dbReference type="SAM" id="MobiDB-lite"/>
    </source>
</evidence>
<evidence type="ECO:0000313" key="9">
    <source>
        <dbReference type="Proteomes" id="UP000094112"/>
    </source>
</evidence>
<proteinExistence type="inferred from homology"/>
<dbReference type="GO" id="GO:0016020">
    <property type="term" value="C:membrane"/>
    <property type="evidence" value="ECO:0007669"/>
    <property type="project" value="UniProtKB-SubCell"/>
</dbReference>
<organism evidence="8 9">
    <name type="scientific">Wickerhamomyces anomalus (strain ATCC 58044 / CBS 1984 / NCYC 433 / NRRL Y-366-8)</name>
    <name type="common">Yeast</name>
    <name type="synonym">Hansenula anomala</name>
    <dbReference type="NCBI Taxonomy" id="683960"/>
    <lineage>
        <taxon>Eukaryota</taxon>
        <taxon>Fungi</taxon>
        <taxon>Dikarya</taxon>
        <taxon>Ascomycota</taxon>
        <taxon>Saccharomycotina</taxon>
        <taxon>Saccharomycetes</taxon>
        <taxon>Phaffomycetales</taxon>
        <taxon>Wickerhamomycetaceae</taxon>
        <taxon>Wickerhamomyces</taxon>
    </lineage>
</organism>
<feature type="compositionally biased region" description="Low complexity" evidence="6">
    <location>
        <begin position="13"/>
        <end position="75"/>
    </location>
</feature>
<evidence type="ECO:0000256" key="3">
    <source>
        <dbReference type="ARBA" id="ARBA00022692"/>
    </source>
</evidence>
<keyword evidence="3 7" id="KW-0812">Transmembrane</keyword>
<dbReference type="InterPro" id="IPR000612">
    <property type="entry name" value="PMP3"/>
</dbReference>
<accession>A0A1E3P9V4</accession>
<keyword evidence="5 7" id="KW-0472">Membrane</keyword>
<feature type="transmembrane region" description="Helical" evidence="7">
    <location>
        <begin position="116"/>
        <end position="139"/>
    </location>
</feature>
<dbReference type="EMBL" id="KV454208">
    <property type="protein sequence ID" value="ODQ61667.1"/>
    <property type="molecule type" value="Genomic_DNA"/>
</dbReference>
<feature type="region of interest" description="Disordered" evidence="6">
    <location>
        <begin position="1"/>
        <end position="77"/>
    </location>
</feature>
<keyword evidence="9" id="KW-1185">Reference proteome</keyword>
<comment type="subcellular location">
    <subcellularLocation>
        <location evidence="1">Membrane</location>
    </subcellularLocation>
</comment>
<reference evidence="8 9" key="1">
    <citation type="journal article" date="2016" name="Proc. Natl. Acad. Sci. U.S.A.">
        <title>Comparative genomics of biotechnologically important yeasts.</title>
        <authorList>
            <person name="Riley R."/>
            <person name="Haridas S."/>
            <person name="Wolfe K.H."/>
            <person name="Lopes M.R."/>
            <person name="Hittinger C.T."/>
            <person name="Goeker M."/>
            <person name="Salamov A.A."/>
            <person name="Wisecaver J.H."/>
            <person name="Long T.M."/>
            <person name="Calvey C.H."/>
            <person name="Aerts A.L."/>
            <person name="Barry K.W."/>
            <person name="Choi C."/>
            <person name="Clum A."/>
            <person name="Coughlan A.Y."/>
            <person name="Deshpande S."/>
            <person name="Douglass A.P."/>
            <person name="Hanson S.J."/>
            <person name="Klenk H.-P."/>
            <person name="LaButti K.M."/>
            <person name="Lapidus A."/>
            <person name="Lindquist E.A."/>
            <person name="Lipzen A.M."/>
            <person name="Meier-Kolthoff J.P."/>
            <person name="Ohm R.A."/>
            <person name="Otillar R.P."/>
            <person name="Pangilinan J.L."/>
            <person name="Peng Y."/>
            <person name="Rokas A."/>
            <person name="Rosa C.A."/>
            <person name="Scheuner C."/>
            <person name="Sibirny A.A."/>
            <person name="Slot J.C."/>
            <person name="Stielow J.B."/>
            <person name="Sun H."/>
            <person name="Kurtzman C.P."/>
            <person name="Blackwell M."/>
            <person name="Grigoriev I.V."/>
            <person name="Jeffries T.W."/>
        </authorList>
    </citation>
    <scope>NUCLEOTIDE SEQUENCE [LARGE SCALE GENOMIC DNA]</scope>
    <source>
        <strain evidence="9">ATCC 58044 / CBS 1984 / NCYC 433 / NRRL Y-366-8</strain>
    </source>
</reference>
<evidence type="ECO:0000256" key="5">
    <source>
        <dbReference type="ARBA" id="ARBA00023136"/>
    </source>
</evidence>
<feature type="transmembrane region" description="Helical" evidence="7">
    <location>
        <begin position="92"/>
        <end position="110"/>
    </location>
</feature>
<dbReference type="Proteomes" id="UP000094112">
    <property type="component" value="Unassembled WGS sequence"/>
</dbReference>
<gene>
    <name evidence="8" type="ORF">WICANDRAFT_59750</name>
</gene>
<dbReference type="AlphaFoldDB" id="A0A1E3P9V4"/>
<evidence type="ECO:0000313" key="8">
    <source>
        <dbReference type="EMBL" id="ODQ61667.1"/>
    </source>
</evidence>
<sequence length="163" mass="18359">MSDQPPSYNEKNQPYNQPGYNPQPVQQQQDYHQPQPQQPIQEQQPQQSSQDQYKQSQQQSQGQGQGQGQPYVVVQHGNIPPEPKKFGGCAKFGLYLLCFIFPPISTLIVSPKGSDTIINILLLFLVGIGSIIHGIYIVYKYTSGEGSYDAWEEKYGKRKPTTV</sequence>